<dbReference type="GO" id="GO:0000155">
    <property type="term" value="F:phosphorelay sensor kinase activity"/>
    <property type="evidence" value="ECO:0007669"/>
    <property type="project" value="InterPro"/>
</dbReference>
<dbReference type="InterPro" id="IPR036890">
    <property type="entry name" value="HATPase_C_sf"/>
</dbReference>
<feature type="transmembrane region" description="Helical" evidence="1">
    <location>
        <begin position="172"/>
        <end position="193"/>
    </location>
</feature>
<keyword evidence="3" id="KW-0418">Kinase</keyword>
<feature type="transmembrane region" description="Helical" evidence="1">
    <location>
        <begin position="200"/>
        <end position="221"/>
    </location>
</feature>
<feature type="transmembrane region" description="Helical" evidence="1">
    <location>
        <begin position="369"/>
        <end position="389"/>
    </location>
</feature>
<dbReference type="EMBL" id="JADKGY010000006">
    <property type="protein sequence ID" value="MBK9982484.1"/>
    <property type="molecule type" value="Genomic_DNA"/>
</dbReference>
<keyword evidence="1" id="KW-0812">Transmembrane</keyword>
<dbReference type="Proteomes" id="UP000808337">
    <property type="component" value="Unassembled WGS sequence"/>
</dbReference>
<feature type="transmembrane region" description="Helical" evidence="1">
    <location>
        <begin position="241"/>
        <end position="258"/>
    </location>
</feature>
<dbReference type="GO" id="GO:0016020">
    <property type="term" value="C:membrane"/>
    <property type="evidence" value="ECO:0007669"/>
    <property type="project" value="InterPro"/>
</dbReference>
<dbReference type="PANTHER" id="PTHR34220">
    <property type="entry name" value="SENSOR HISTIDINE KINASE YPDA"/>
    <property type="match status" value="1"/>
</dbReference>
<evidence type="ECO:0000256" key="1">
    <source>
        <dbReference type="SAM" id="Phobius"/>
    </source>
</evidence>
<accession>A0A9D7SUP2</accession>
<feature type="transmembrane region" description="Helical" evidence="1">
    <location>
        <begin position="270"/>
        <end position="291"/>
    </location>
</feature>
<dbReference type="Pfam" id="PF06580">
    <property type="entry name" value="His_kinase"/>
    <property type="match status" value="1"/>
</dbReference>
<comment type="caution">
    <text evidence="3">The sequence shown here is derived from an EMBL/GenBank/DDBJ whole genome shotgun (WGS) entry which is preliminary data.</text>
</comment>
<evidence type="ECO:0000313" key="4">
    <source>
        <dbReference type="Proteomes" id="UP000808337"/>
    </source>
</evidence>
<keyword evidence="1" id="KW-0472">Membrane</keyword>
<gene>
    <name evidence="3" type="ORF">IPP15_08675</name>
</gene>
<dbReference type="PANTHER" id="PTHR34220:SF7">
    <property type="entry name" value="SENSOR HISTIDINE KINASE YPDA"/>
    <property type="match status" value="1"/>
</dbReference>
<dbReference type="AlphaFoldDB" id="A0A9D7SUP2"/>
<feature type="domain" description="Signal transduction histidine kinase internal region" evidence="2">
    <location>
        <begin position="434"/>
        <end position="512"/>
    </location>
</feature>
<keyword evidence="3" id="KW-0808">Transferase</keyword>
<reference evidence="3 4" key="1">
    <citation type="submission" date="2020-10" db="EMBL/GenBank/DDBJ databases">
        <title>Connecting structure to function with the recovery of over 1000 high-quality activated sludge metagenome-assembled genomes encoding full-length rRNA genes using long-read sequencing.</title>
        <authorList>
            <person name="Singleton C.M."/>
            <person name="Petriglieri F."/>
            <person name="Kristensen J.M."/>
            <person name="Kirkegaard R.H."/>
            <person name="Michaelsen T.Y."/>
            <person name="Andersen M.H."/>
            <person name="Karst S.M."/>
            <person name="Dueholm M.S."/>
            <person name="Nielsen P.H."/>
            <person name="Albertsen M."/>
        </authorList>
    </citation>
    <scope>NUCLEOTIDE SEQUENCE [LARGE SCALE GENOMIC DNA]</scope>
    <source>
        <strain evidence="3">Ribe_18-Q3-R11-54_MAXAC.273</strain>
    </source>
</reference>
<evidence type="ECO:0000259" key="2">
    <source>
        <dbReference type="Pfam" id="PF06580"/>
    </source>
</evidence>
<feature type="transmembrane region" description="Helical" evidence="1">
    <location>
        <begin position="331"/>
        <end position="349"/>
    </location>
</feature>
<sequence length="646" mass="74934">MRVYNTSILFFLFLLPWSIRTQSAIPEIRTSEIFHAGELHLFDEKYLTSPADALHDSIRISFDLINDTGSDTTLYYYEGGNEWFRFTAIPFGSGHDTFEKTSGRDFYGKIHYESLYFPAHAIRFDSGTTYRCDIRYKGPSYRPASKEVWLITYDFYHRELAKAVAFEETNFIVGYIFLGSIAFGFFFFFFLYLKSRYTLFGLYSLFLFIQALYGFIQIDVYTKLGHFLIYHAYWDEYFNEFLAFTGQAIYVQFIIYWLGIKANHLKAYRILNGISIFFFLYALSIFCFYTIDSHNVLIDSMMKGIRIGVFPLQMVVFYFLIFRIQSAVKSYVITGSLLLVFFGVIMVYLNIRGVFNHTLFSQFDNGSWYMIGVLAESICFALGLGLRYFQINQENILLQKENVKALEDKLSIEKASRESERLLAEVNQELTNQQLTALRAQMNPHFIFNALNSIQKYIMTGNVDEANSYLSKFSKLQRMILSYCDENFITLDKEINMLQLYLELEQLRLTDDFTFSIGVDDDIDPEEIQIPPMMLQPFAENAIWHGLVPKEGLKKLSIRFFMPTHDVLRCIVEDNGVGRAAAGKNKAEKLKDSTINKSKGLSLVYNRLAILERKYGREFSVAIRDKVDTNHIALGTVVELIIPVSD</sequence>
<evidence type="ECO:0000313" key="3">
    <source>
        <dbReference type="EMBL" id="MBK9982484.1"/>
    </source>
</evidence>
<dbReference type="InterPro" id="IPR010559">
    <property type="entry name" value="Sig_transdc_His_kin_internal"/>
</dbReference>
<organism evidence="3 4">
    <name type="scientific">Candidatus Opimibacter skivensis</name>
    <dbReference type="NCBI Taxonomy" id="2982028"/>
    <lineage>
        <taxon>Bacteria</taxon>
        <taxon>Pseudomonadati</taxon>
        <taxon>Bacteroidota</taxon>
        <taxon>Saprospiria</taxon>
        <taxon>Saprospirales</taxon>
        <taxon>Saprospiraceae</taxon>
        <taxon>Candidatus Opimibacter</taxon>
    </lineage>
</organism>
<dbReference type="Gene3D" id="3.30.565.10">
    <property type="entry name" value="Histidine kinase-like ATPase, C-terminal domain"/>
    <property type="match status" value="1"/>
</dbReference>
<feature type="transmembrane region" description="Helical" evidence="1">
    <location>
        <begin position="303"/>
        <end position="324"/>
    </location>
</feature>
<name>A0A9D7SUP2_9BACT</name>
<dbReference type="InterPro" id="IPR050640">
    <property type="entry name" value="Bact_2-comp_sensor_kinase"/>
</dbReference>
<keyword evidence="1" id="KW-1133">Transmembrane helix</keyword>
<proteinExistence type="predicted"/>
<protein>
    <submittedName>
        <fullName evidence="3">Histidine kinase</fullName>
    </submittedName>
</protein>